<dbReference type="GO" id="GO:0000976">
    <property type="term" value="F:transcription cis-regulatory region binding"/>
    <property type="evidence" value="ECO:0007669"/>
    <property type="project" value="TreeGrafter"/>
</dbReference>
<dbReference type="CDD" id="cd07153">
    <property type="entry name" value="Fur_like"/>
    <property type="match status" value="1"/>
</dbReference>
<dbReference type="SUPFAM" id="SSF46785">
    <property type="entry name" value="Winged helix' DNA-binding domain"/>
    <property type="match status" value="1"/>
</dbReference>
<feature type="binding site" evidence="7">
    <location>
        <position position="92"/>
    </location>
    <ligand>
        <name>Zn(2+)</name>
        <dbReference type="ChEBI" id="CHEBI:29105"/>
    </ligand>
</feature>
<dbReference type="InterPro" id="IPR002481">
    <property type="entry name" value="FUR"/>
</dbReference>
<feature type="binding site" evidence="8">
    <location>
        <position position="86"/>
    </location>
    <ligand>
        <name>Fe cation</name>
        <dbReference type="ChEBI" id="CHEBI:24875"/>
    </ligand>
</feature>
<keyword evidence="7" id="KW-0479">Metal-binding</keyword>
<dbReference type="GO" id="GO:0045892">
    <property type="term" value="P:negative regulation of DNA-templated transcription"/>
    <property type="evidence" value="ECO:0007669"/>
    <property type="project" value="TreeGrafter"/>
</dbReference>
<dbReference type="PANTHER" id="PTHR33202">
    <property type="entry name" value="ZINC UPTAKE REGULATION PROTEIN"/>
    <property type="match status" value="1"/>
</dbReference>
<evidence type="ECO:0000313" key="9">
    <source>
        <dbReference type="EMBL" id="PRR68994.1"/>
    </source>
</evidence>
<feature type="binding site" evidence="7">
    <location>
        <position position="131"/>
    </location>
    <ligand>
        <name>Zn(2+)</name>
        <dbReference type="ChEBI" id="CHEBI:29105"/>
    </ligand>
</feature>
<dbReference type="GO" id="GO:0003700">
    <property type="term" value="F:DNA-binding transcription factor activity"/>
    <property type="evidence" value="ECO:0007669"/>
    <property type="project" value="InterPro"/>
</dbReference>
<dbReference type="Gene3D" id="3.30.1490.190">
    <property type="match status" value="1"/>
</dbReference>
<keyword evidence="4" id="KW-0805">Transcription regulation</keyword>
<keyword evidence="3 7" id="KW-0862">Zinc</keyword>
<keyword evidence="5" id="KW-0238">DNA-binding</keyword>
<keyword evidence="2" id="KW-0678">Repressor</keyword>
<dbReference type="InterPro" id="IPR043135">
    <property type="entry name" value="Fur_C"/>
</dbReference>
<evidence type="ECO:0000256" key="4">
    <source>
        <dbReference type="ARBA" id="ARBA00023015"/>
    </source>
</evidence>
<keyword evidence="8" id="KW-0408">Iron</keyword>
<dbReference type="GO" id="GO:0008270">
    <property type="term" value="F:zinc ion binding"/>
    <property type="evidence" value="ECO:0007669"/>
    <property type="project" value="TreeGrafter"/>
</dbReference>
<keyword evidence="6" id="KW-0804">Transcription</keyword>
<feature type="binding site" evidence="7">
    <location>
        <position position="134"/>
    </location>
    <ligand>
        <name>Zn(2+)</name>
        <dbReference type="ChEBI" id="CHEBI:29105"/>
    </ligand>
</feature>
<name>A0A2T0AK85_9FIRM</name>
<comment type="cofactor">
    <cofactor evidence="8">
        <name>Mn(2+)</name>
        <dbReference type="ChEBI" id="CHEBI:29035"/>
    </cofactor>
    <cofactor evidence="8">
        <name>Fe(2+)</name>
        <dbReference type="ChEBI" id="CHEBI:29033"/>
    </cofactor>
    <text evidence="8">Binds 1 Mn(2+) or Fe(2+) ion per subunit.</text>
</comment>
<dbReference type="Proteomes" id="UP000238415">
    <property type="component" value="Unassembled WGS sequence"/>
</dbReference>
<evidence type="ECO:0000256" key="3">
    <source>
        <dbReference type="ARBA" id="ARBA00022833"/>
    </source>
</evidence>
<dbReference type="Pfam" id="PF01475">
    <property type="entry name" value="FUR"/>
    <property type="match status" value="1"/>
</dbReference>
<dbReference type="EMBL" id="PVXM01000058">
    <property type="protein sequence ID" value="PRR68994.1"/>
    <property type="molecule type" value="Genomic_DNA"/>
</dbReference>
<feature type="binding site" evidence="7">
    <location>
        <position position="95"/>
    </location>
    <ligand>
        <name>Zn(2+)</name>
        <dbReference type="ChEBI" id="CHEBI:29105"/>
    </ligand>
</feature>
<comment type="cofactor">
    <cofactor evidence="7">
        <name>Zn(2+)</name>
        <dbReference type="ChEBI" id="CHEBI:29105"/>
    </cofactor>
    <text evidence="7">Binds 1 zinc ion per subunit.</text>
</comment>
<reference evidence="9 10" key="1">
    <citation type="submission" date="2018-03" db="EMBL/GenBank/DDBJ databases">
        <title>Genome sequence of Moorella humiferrea DSM 23265.</title>
        <authorList>
            <person name="Poehlein A."/>
            <person name="Daniel R."/>
        </authorList>
    </citation>
    <scope>NUCLEOTIDE SEQUENCE [LARGE SCALE GENOMIC DNA]</scope>
    <source>
        <strain evidence="9 10">DSM 23265</strain>
    </source>
</reference>
<organism evidence="9 10">
    <name type="scientific">Neomoorella humiferrea</name>
    <dbReference type="NCBI Taxonomy" id="676965"/>
    <lineage>
        <taxon>Bacteria</taxon>
        <taxon>Bacillati</taxon>
        <taxon>Bacillota</taxon>
        <taxon>Clostridia</taxon>
        <taxon>Neomoorellales</taxon>
        <taxon>Neomoorellaceae</taxon>
        <taxon>Neomoorella</taxon>
    </lineage>
</organism>
<comment type="caution">
    <text evidence="9">The sequence shown here is derived from an EMBL/GenBank/DDBJ whole genome shotgun (WGS) entry which is preliminary data.</text>
</comment>
<evidence type="ECO:0000256" key="5">
    <source>
        <dbReference type="ARBA" id="ARBA00023125"/>
    </source>
</evidence>
<keyword evidence="10" id="KW-1185">Reference proteome</keyword>
<proteinExistence type="inferred from homology"/>
<dbReference type="InterPro" id="IPR036390">
    <property type="entry name" value="WH_DNA-bd_sf"/>
</dbReference>
<dbReference type="InterPro" id="IPR036388">
    <property type="entry name" value="WH-like_DNA-bd_sf"/>
</dbReference>
<evidence type="ECO:0000256" key="6">
    <source>
        <dbReference type="ARBA" id="ARBA00023163"/>
    </source>
</evidence>
<accession>A0A2T0AK85</accession>
<dbReference type="PANTHER" id="PTHR33202:SF7">
    <property type="entry name" value="FERRIC UPTAKE REGULATION PROTEIN"/>
    <property type="match status" value="1"/>
</dbReference>
<evidence type="ECO:0000313" key="10">
    <source>
        <dbReference type="Proteomes" id="UP000238415"/>
    </source>
</evidence>
<dbReference type="AlphaFoldDB" id="A0A2T0AK85"/>
<sequence length="142" mass="16375">MDVEELLRQNDLRVTPQRKAILAVLKNTRSFLSAQDLFQKVIEILPGTNFSTVYRNIDLLLEKGLLCRVSSQTGADLYELRREEGHHHHAVCKMCGAYFAVDFCPMEELVQELDRKGFLPTEHCFEVYGLCAKCREGKRKIE</sequence>
<dbReference type="Gene3D" id="1.10.10.10">
    <property type="entry name" value="Winged helix-like DNA-binding domain superfamily/Winged helix DNA-binding domain"/>
    <property type="match status" value="1"/>
</dbReference>
<dbReference type="RefSeq" id="WP_106006439.1">
    <property type="nucleotide sequence ID" value="NZ_CP136418.1"/>
</dbReference>
<comment type="similarity">
    <text evidence="1">Belongs to the Fur family.</text>
</comment>
<evidence type="ECO:0000256" key="7">
    <source>
        <dbReference type="PIRSR" id="PIRSR602481-1"/>
    </source>
</evidence>
<evidence type="ECO:0000256" key="8">
    <source>
        <dbReference type="PIRSR" id="PIRSR602481-2"/>
    </source>
</evidence>
<dbReference type="OrthoDB" id="8659436at2"/>
<protein>
    <submittedName>
        <fullName evidence="9">Zinc-specific metallo-regulatory protein</fullName>
    </submittedName>
</protein>
<gene>
    <name evidence="9" type="primary">zur</name>
    <name evidence="9" type="ORF">MOHU_25230</name>
</gene>
<dbReference type="GO" id="GO:1900376">
    <property type="term" value="P:regulation of secondary metabolite biosynthetic process"/>
    <property type="evidence" value="ECO:0007669"/>
    <property type="project" value="TreeGrafter"/>
</dbReference>
<evidence type="ECO:0000256" key="2">
    <source>
        <dbReference type="ARBA" id="ARBA00022491"/>
    </source>
</evidence>
<feature type="binding site" evidence="8">
    <location>
        <position position="123"/>
    </location>
    <ligand>
        <name>Fe cation</name>
        <dbReference type="ChEBI" id="CHEBI:24875"/>
    </ligand>
</feature>
<feature type="binding site" evidence="8">
    <location>
        <position position="107"/>
    </location>
    <ligand>
        <name>Fe cation</name>
        <dbReference type="ChEBI" id="CHEBI:24875"/>
    </ligand>
</feature>
<evidence type="ECO:0000256" key="1">
    <source>
        <dbReference type="ARBA" id="ARBA00007957"/>
    </source>
</evidence>